<evidence type="ECO:0000256" key="6">
    <source>
        <dbReference type="SAM" id="Phobius"/>
    </source>
</evidence>
<dbReference type="GO" id="GO:0005886">
    <property type="term" value="C:plasma membrane"/>
    <property type="evidence" value="ECO:0007669"/>
    <property type="project" value="UniProtKB-SubCell"/>
</dbReference>
<feature type="transmembrane region" description="Helical" evidence="6">
    <location>
        <begin position="100"/>
        <end position="122"/>
    </location>
</feature>
<feature type="transmembrane region" description="Helical" evidence="6">
    <location>
        <begin position="64"/>
        <end position="88"/>
    </location>
</feature>
<keyword evidence="3 6" id="KW-0812">Transmembrane</keyword>
<evidence type="ECO:0000256" key="2">
    <source>
        <dbReference type="ARBA" id="ARBA00022475"/>
    </source>
</evidence>
<evidence type="ECO:0000256" key="1">
    <source>
        <dbReference type="ARBA" id="ARBA00004651"/>
    </source>
</evidence>
<dbReference type="PANTHER" id="PTHR30250:SF11">
    <property type="entry name" value="O-ANTIGEN TRANSPORTER-RELATED"/>
    <property type="match status" value="1"/>
</dbReference>
<protein>
    <submittedName>
        <fullName evidence="7">O-antigen/teichoic acid export membrane protein</fullName>
    </submittedName>
</protein>
<feature type="transmembrane region" description="Helical" evidence="6">
    <location>
        <begin position="376"/>
        <end position="394"/>
    </location>
</feature>
<reference evidence="8" key="1">
    <citation type="submission" date="2017-08" db="EMBL/GenBank/DDBJ databases">
        <authorList>
            <person name="Varghese N."/>
            <person name="Submissions S."/>
        </authorList>
    </citation>
    <scope>NUCLEOTIDE SEQUENCE [LARGE SCALE GENOMIC DNA]</scope>
    <source>
        <strain evidence="8">KCTC 23107</strain>
    </source>
</reference>
<dbReference type="InterPro" id="IPR050833">
    <property type="entry name" value="Poly_Biosynth_Transport"/>
</dbReference>
<accession>A0A286IEX2</accession>
<gene>
    <name evidence="7" type="ORF">SAMN05877838_3124</name>
</gene>
<feature type="transmembrane region" description="Helical" evidence="6">
    <location>
        <begin position="267"/>
        <end position="286"/>
    </location>
</feature>
<comment type="subcellular location">
    <subcellularLocation>
        <location evidence="1">Cell membrane</location>
        <topology evidence="1">Multi-pass membrane protein</topology>
    </subcellularLocation>
</comment>
<feature type="transmembrane region" description="Helical" evidence="6">
    <location>
        <begin position="228"/>
        <end position="247"/>
    </location>
</feature>
<evidence type="ECO:0000313" key="7">
    <source>
        <dbReference type="EMBL" id="SOE18206.1"/>
    </source>
</evidence>
<feature type="transmembrane region" description="Helical" evidence="6">
    <location>
        <begin position="195"/>
        <end position="216"/>
    </location>
</feature>
<keyword evidence="5 6" id="KW-0472">Membrane</keyword>
<keyword evidence="8" id="KW-1185">Reference proteome</keyword>
<keyword evidence="4 6" id="KW-1133">Transmembrane helix</keyword>
<dbReference type="EMBL" id="OCPC01000004">
    <property type="protein sequence ID" value="SOE18206.1"/>
    <property type="molecule type" value="Genomic_DNA"/>
</dbReference>
<keyword evidence="2" id="KW-1003">Cell membrane</keyword>
<evidence type="ECO:0000256" key="4">
    <source>
        <dbReference type="ARBA" id="ARBA00022989"/>
    </source>
</evidence>
<sequence>MQVLHASPPLWYPMIVRLRNLASANSALVRAYLSLVGGSAGRLVISLVYFIAIANTLSIAEFGLFATASACGIMLSRLLAFGFVSPLYRIATVKTRLLGVYTAGFLGGMVASAPVIALAAWLTHLLVFADQMALATFAKIIVAEVLCWRIMEIAVIVSYGTNRFGSGSVLVVVATLLKTIAAVLFAWLSDGSLQSWGWYYLAANGLSAIVAVVFFYPRVRLRWKLELYTRRWVDAVSVAGAEMLFYIQSELDKVLVLSLGGPETAGIYAIIMRLVDLTALPVRAFLTVLTQRLMRTSAMLNEVKNRLLLEGAVAAVSTAGLLGMAGFLWLFPDALGKNVSVAAPLLIFVALVPAFRNLIEYHSELLYATGRTVVRMLILATLGAMKALLLAYILGLHTDVVIWVELLNVAFLVLYLLSALLTYRALRGIKKRPI</sequence>
<feature type="transmembrane region" description="Helical" evidence="6">
    <location>
        <begin position="169"/>
        <end position="189"/>
    </location>
</feature>
<dbReference type="Proteomes" id="UP000219465">
    <property type="component" value="Unassembled WGS sequence"/>
</dbReference>
<dbReference type="AlphaFoldDB" id="A0A286IEX2"/>
<feature type="transmembrane region" description="Helical" evidence="6">
    <location>
        <begin position="134"/>
        <end position="157"/>
    </location>
</feature>
<proteinExistence type="predicted"/>
<feature type="transmembrane region" description="Helical" evidence="6">
    <location>
        <begin position="27"/>
        <end position="52"/>
    </location>
</feature>
<name>A0A286IEX2_9HYPH</name>
<evidence type="ECO:0000256" key="3">
    <source>
        <dbReference type="ARBA" id="ARBA00022692"/>
    </source>
</evidence>
<feature type="transmembrane region" description="Helical" evidence="6">
    <location>
        <begin position="337"/>
        <end position="355"/>
    </location>
</feature>
<feature type="transmembrane region" description="Helical" evidence="6">
    <location>
        <begin position="400"/>
        <end position="423"/>
    </location>
</feature>
<evidence type="ECO:0000256" key="5">
    <source>
        <dbReference type="ARBA" id="ARBA00023136"/>
    </source>
</evidence>
<dbReference type="PANTHER" id="PTHR30250">
    <property type="entry name" value="PST FAMILY PREDICTED COLANIC ACID TRANSPORTER"/>
    <property type="match status" value="1"/>
</dbReference>
<evidence type="ECO:0000313" key="8">
    <source>
        <dbReference type="Proteomes" id="UP000219465"/>
    </source>
</evidence>
<feature type="transmembrane region" description="Helical" evidence="6">
    <location>
        <begin position="307"/>
        <end position="331"/>
    </location>
</feature>
<organism evidence="7 8">
    <name type="scientific">Hoeflea halophila</name>
    <dbReference type="NCBI Taxonomy" id="714899"/>
    <lineage>
        <taxon>Bacteria</taxon>
        <taxon>Pseudomonadati</taxon>
        <taxon>Pseudomonadota</taxon>
        <taxon>Alphaproteobacteria</taxon>
        <taxon>Hyphomicrobiales</taxon>
        <taxon>Rhizobiaceae</taxon>
        <taxon>Hoeflea</taxon>
    </lineage>
</organism>